<gene>
    <name evidence="1" type="ORF">DXT89_03190</name>
</gene>
<organism evidence="1 2">
    <name type="scientific">Agrobacterium vitis</name>
    <name type="common">Rhizobium vitis</name>
    <dbReference type="NCBI Taxonomy" id="373"/>
    <lineage>
        <taxon>Bacteria</taxon>
        <taxon>Pseudomonadati</taxon>
        <taxon>Pseudomonadota</taxon>
        <taxon>Alphaproteobacteria</taxon>
        <taxon>Hyphomicrobiales</taxon>
        <taxon>Rhizobiaceae</taxon>
        <taxon>Rhizobium/Agrobacterium group</taxon>
        <taxon>Agrobacterium</taxon>
    </lineage>
</organism>
<sequence length="281" mass="31748">MSSEKYNICIVRPDGFIHSMAFVEVAEALGYSLRALGHQSVVNFNAFAHDAINIIFGAHLLTPQDFADLKSNTVIVNAEPLSAIDAPVRERILTWLETGLEIWDYSRANIEILSQIGGRPAKYLQLGFQNELDRITPAPHQDIDVLFYGSMNERRAAIIDGLRDRGLTVKRLFNAYGRDRDIWIARSKTVLNMHFFDAQIFEVVRVFYLLSNGVPVVGEVNGQATQIEERFTQGIVAAPYGELIDVTEKLVRDPERLARQRIIARDAITPYPQTVFTQMLL</sequence>
<dbReference type="Proteomes" id="UP000436911">
    <property type="component" value="Unassembled WGS sequence"/>
</dbReference>
<dbReference type="OrthoDB" id="5443558at2"/>
<evidence type="ECO:0008006" key="3">
    <source>
        <dbReference type="Google" id="ProtNLM"/>
    </source>
</evidence>
<dbReference type="GeneID" id="60682279"/>
<name>A0A368NTG6_AGRVI</name>
<accession>A0A368NTG6</accession>
<proteinExistence type="predicted"/>
<dbReference type="RefSeq" id="WP_060715787.1">
    <property type="nucleotide sequence ID" value="NZ_CP055265.1"/>
</dbReference>
<dbReference type="EMBL" id="QUSG01000001">
    <property type="protein sequence ID" value="KAA3532353.1"/>
    <property type="molecule type" value="Genomic_DNA"/>
</dbReference>
<evidence type="ECO:0000313" key="2">
    <source>
        <dbReference type="Proteomes" id="UP000436911"/>
    </source>
</evidence>
<reference evidence="1 2" key="1">
    <citation type="submission" date="2018-08" db="EMBL/GenBank/DDBJ databases">
        <title>Genome sequencing of Agrobacterium vitis strain ICMP 10754.</title>
        <authorList>
            <person name="Visnovsky S.B."/>
            <person name="Pitman A.R."/>
        </authorList>
    </citation>
    <scope>NUCLEOTIDE SEQUENCE [LARGE SCALE GENOMIC DNA]</scope>
    <source>
        <strain evidence="1 2">ICMP 10754</strain>
    </source>
</reference>
<dbReference type="AlphaFoldDB" id="A0A368NTG6"/>
<protein>
    <recommendedName>
        <fullName evidence="3">Glycosyltransferase family 1 protein</fullName>
    </recommendedName>
</protein>
<comment type="caution">
    <text evidence="1">The sequence shown here is derived from an EMBL/GenBank/DDBJ whole genome shotgun (WGS) entry which is preliminary data.</text>
</comment>
<evidence type="ECO:0000313" key="1">
    <source>
        <dbReference type="EMBL" id="KAA3532353.1"/>
    </source>
</evidence>